<dbReference type="EMBL" id="CP029812">
    <property type="protein sequence ID" value="AWU39871.1"/>
    <property type="molecule type" value="Genomic_DNA"/>
</dbReference>
<keyword evidence="12" id="KW-1185">Reference proteome</keyword>
<dbReference type="PROSITE" id="PS50862">
    <property type="entry name" value="AA_TRNA_LIGASE_II"/>
    <property type="match status" value="1"/>
</dbReference>
<dbReference type="SUPFAM" id="SSF50249">
    <property type="entry name" value="Nucleic acid-binding proteins"/>
    <property type="match status" value="1"/>
</dbReference>
<evidence type="ECO:0000256" key="6">
    <source>
        <dbReference type="ARBA" id="ARBA00023146"/>
    </source>
</evidence>
<evidence type="ECO:0000259" key="10">
    <source>
        <dbReference type="PROSITE" id="PS50862"/>
    </source>
</evidence>
<dbReference type="InterPro" id="IPR044136">
    <property type="entry name" value="Lys-tRNA-ligase_II_N"/>
</dbReference>
<comment type="catalytic activity">
    <reaction evidence="7 8 9">
        <text>tRNA(Lys) + L-lysine + ATP = L-lysyl-tRNA(Lys) + AMP + diphosphate</text>
        <dbReference type="Rhea" id="RHEA:20792"/>
        <dbReference type="Rhea" id="RHEA-COMP:9696"/>
        <dbReference type="Rhea" id="RHEA-COMP:9697"/>
        <dbReference type="ChEBI" id="CHEBI:30616"/>
        <dbReference type="ChEBI" id="CHEBI:32551"/>
        <dbReference type="ChEBI" id="CHEBI:33019"/>
        <dbReference type="ChEBI" id="CHEBI:78442"/>
        <dbReference type="ChEBI" id="CHEBI:78529"/>
        <dbReference type="ChEBI" id="CHEBI:456215"/>
        <dbReference type="EC" id="6.1.1.6"/>
    </reaction>
</comment>
<dbReference type="HAMAP" id="MF_00252">
    <property type="entry name" value="Lys_tRNA_synth_class2"/>
    <property type="match status" value="1"/>
</dbReference>
<name>A0ABM6WN30_9FLAO</name>
<dbReference type="NCBIfam" id="NF001756">
    <property type="entry name" value="PRK00484.1"/>
    <property type="match status" value="1"/>
</dbReference>
<keyword evidence="8 9" id="KW-0460">Magnesium</keyword>
<evidence type="ECO:0000313" key="11">
    <source>
        <dbReference type="EMBL" id="AWU39871.1"/>
    </source>
</evidence>
<comment type="subcellular location">
    <subcellularLocation>
        <location evidence="8">Cytoplasm</location>
    </subcellularLocation>
</comment>
<dbReference type="PANTHER" id="PTHR42918">
    <property type="entry name" value="LYSYL-TRNA SYNTHETASE"/>
    <property type="match status" value="1"/>
</dbReference>
<comment type="cofactor">
    <cofactor evidence="8 9">
        <name>Mg(2+)</name>
        <dbReference type="ChEBI" id="CHEBI:18420"/>
    </cofactor>
    <text evidence="8 9">Binds 3 Mg(2+) ions per subunit.</text>
</comment>
<accession>A0ABM6WN30</accession>
<organism evidence="11 12">
    <name type="scientific">Blattabacterium punctulatus</name>
    <dbReference type="NCBI Taxonomy" id="164514"/>
    <lineage>
        <taxon>Bacteria</taxon>
        <taxon>Pseudomonadati</taxon>
        <taxon>Bacteroidota</taxon>
        <taxon>Flavobacteriia</taxon>
        <taxon>Flavobacteriales</taxon>
        <taxon>Blattabacteriaceae</taxon>
        <taxon>Blattabacterium</taxon>
    </lineage>
</organism>
<keyword evidence="5 8" id="KW-0067">ATP-binding</keyword>
<dbReference type="PANTHER" id="PTHR42918:SF15">
    <property type="entry name" value="LYSINE--TRNA LIGASE, CHLOROPLASTIC_MITOCHONDRIAL"/>
    <property type="match status" value="1"/>
</dbReference>
<feature type="binding site" evidence="8">
    <location>
        <position position="421"/>
    </location>
    <ligand>
        <name>Mg(2+)</name>
        <dbReference type="ChEBI" id="CHEBI:18420"/>
        <label>2</label>
    </ligand>
</feature>
<dbReference type="InterPro" id="IPR045864">
    <property type="entry name" value="aa-tRNA-synth_II/BPL/LPL"/>
</dbReference>
<evidence type="ECO:0000256" key="1">
    <source>
        <dbReference type="ARBA" id="ARBA00008226"/>
    </source>
</evidence>
<dbReference type="CDD" id="cd04322">
    <property type="entry name" value="LysRS_N"/>
    <property type="match status" value="1"/>
</dbReference>
<evidence type="ECO:0000256" key="5">
    <source>
        <dbReference type="ARBA" id="ARBA00022840"/>
    </source>
</evidence>
<dbReference type="Proteomes" id="UP000247917">
    <property type="component" value="Chromosome"/>
</dbReference>
<dbReference type="InterPro" id="IPR002313">
    <property type="entry name" value="Lys-tRNA-ligase_II"/>
</dbReference>
<feature type="binding site" evidence="8">
    <location>
        <position position="414"/>
    </location>
    <ligand>
        <name>Mg(2+)</name>
        <dbReference type="ChEBI" id="CHEBI:18420"/>
        <label>1</label>
    </ligand>
</feature>
<dbReference type="RefSeq" id="WP_110495276.1">
    <property type="nucleotide sequence ID" value="NZ_CP029811.1"/>
</dbReference>
<comment type="similarity">
    <text evidence="1 8">Belongs to the class-II aminoacyl-tRNA synthetase family.</text>
</comment>
<dbReference type="InterPro" id="IPR004365">
    <property type="entry name" value="NA-bd_OB_tRNA"/>
</dbReference>
<reference evidence="11 12" key="1">
    <citation type="journal article" date="2018" name="Genome Biol. Evol.">
        <title>Parallel and Gradual Genome Erosion in the Blattabacterium Endosymbionts of Mastotermes darwiniensis and Cryptocercus Wood Roaches.</title>
        <authorList>
            <person name="Kinjo Y."/>
            <person name="Bourguignon T."/>
            <person name="Tong K.J."/>
            <person name="Kuwahara H."/>
            <person name="Lim S.J."/>
            <person name="Yoon K.B."/>
            <person name="Shigenobu S."/>
            <person name="Park Y.C."/>
            <person name="Nalepa C.A."/>
            <person name="Hongoh Y."/>
            <person name="Ohkuma M."/>
            <person name="Lo N."/>
            <person name="Tokuda G."/>
        </authorList>
    </citation>
    <scope>NUCLEOTIDE SEQUENCE [LARGE SCALE GENOMIC DNA]</scope>
    <source>
        <strain evidence="11 12">CPUsv</strain>
    </source>
</reference>
<keyword evidence="4 8" id="KW-0547">Nucleotide-binding</keyword>
<dbReference type="InterPro" id="IPR004364">
    <property type="entry name" value="Aa-tRNA-synt_II"/>
</dbReference>
<gene>
    <name evidence="8 11" type="primary">lysS</name>
    <name evidence="11" type="ORF">DM808_01685</name>
</gene>
<dbReference type="InterPro" id="IPR018149">
    <property type="entry name" value="Lys-tRNA-synth_II_C"/>
</dbReference>
<feature type="domain" description="Aminoacyl-transfer RNA synthetases class-II family profile" evidence="10">
    <location>
        <begin position="185"/>
        <end position="503"/>
    </location>
</feature>
<dbReference type="EC" id="6.1.1.6" evidence="8"/>
<protein>
    <recommendedName>
        <fullName evidence="8">Lysine--tRNA ligase</fullName>
        <ecNumber evidence="8">6.1.1.6</ecNumber>
    </recommendedName>
    <alternativeName>
        <fullName evidence="8">Lysyl-tRNA synthetase</fullName>
        <shortName evidence="8">LysRS</shortName>
    </alternativeName>
</protein>
<dbReference type="Gene3D" id="3.30.930.10">
    <property type="entry name" value="Bira Bifunctional Protein, Domain 2"/>
    <property type="match status" value="1"/>
</dbReference>
<dbReference type="InterPro" id="IPR012340">
    <property type="entry name" value="NA-bd_OB-fold"/>
</dbReference>
<evidence type="ECO:0000256" key="4">
    <source>
        <dbReference type="ARBA" id="ARBA00022741"/>
    </source>
</evidence>
<evidence type="ECO:0000256" key="7">
    <source>
        <dbReference type="ARBA" id="ARBA00048573"/>
    </source>
</evidence>
<evidence type="ECO:0000256" key="9">
    <source>
        <dbReference type="RuleBase" id="RU000336"/>
    </source>
</evidence>
<feature type="binding site" evidence="8">
    <location>
        <position position="421"/>
    </location>
    <ligand>
        <name>Mg(2+)</name>
        <dbReference type="ChEBI" id="CHEBI:18420"/>
        <label>1</label>
    </ligand>
</feature>
<dbReference type="GO" id="GO:0016874">
    <property type="term" value="F:ligase activity"/>
    <property type="evidence" value="ECO:0007669"/>
    <property type="project" value="UniProtKB-KW"/>
</dbReference>
<evidence type="ECO:0000313" key="12">
    <source>
        <dbReference type="Proteomes" id="UP000247917"/>
    </source>
</evidence>
<dbReference type="CDD" id="cd00775">
    <property type="entry name" value="LysRS_core"/>
    <property type="match status" value="1"/>
</dbReference>
<comment type="subunit">
    <text evidence="8">Homodimer.</text>
</comment>
<sequence length="506" mass="60070">MPNLSEQQIIRIKKLNQLRKLGINPFPPEEYFITNTIFNIKKNFREKDPISIAGRLIRLRILGKASFGEMKDHTGCIQIYFNKNHFYSEKMEKEESYNIFLKKLIDIGDIIGIKGNLFKTKMNEITIHVHRLTILSKSLRPLPQVKIDKKNKKIYDAFSNTEQRYRMRYVDLIVNDHVRNIFLKRTRIIREIRNFLDHKGYLEVDTPILQSIPGGAVARPFITYHNSLGIPLYLRIANELYLKRLIIGGFHGVYEFSKNFRNEGMDRIHNPEFTVLELYVAYKDYYWMMKFTEELLKCIYKKVQKEDKDILIEKNRINFKTPFPRIPILDSIQKNTGFNLIDMEEKELRKVCKKLHIEIEENIKMSKAKMIEKIFEEKCEKNYINPTFIIDFPIEMSPLTKRHRQNKNLSERFELLINGQEIANSYSELNDPIDQLDRFREQIKLSEKNNTDESMFLDKDFIRSLEFGMPPTAGIGIGIDRLVMLFTQKSSIQEVLFFPQMRPEKK</sequence>
<dbReference type="Pfam" id="PF01336">
    <property type="entry name" value="tRNA_anti-codon"/>
    <property type="match status" value="1"/>
</dbReference>
<dbReference type="SUPFAM" id="SSF55681">
    <property type="entry name" value="Class II aaRS and biotin synthetases"/>
    <property type="match status" value="1"/>
</dbReference>
<keyword evidence="2 8" id="KW-0436">Ligase</keyword>
<keyword evidence="3 8" id="KW-0479">Metal-binding</keyword>
<dbReference type="Gene3D" id="2.40.50.140">
    <property type="entry name" value="Nucleic acid-binding proteins"/>
    <property type="match status" value="1"/>
</dbReference>
<dbReference type="NCBIfam" id="TIGR00499">
    <property type="entry name" value="lysS_bact"/>
    <property type="match status" value="1"/>
</dbReference>
<evidence type="ECO:0000256" key="2">
    <source>
        <dbReference type="ARBA" id="ARBA00022598"/>
    </source>
</evidence>
<dbReference type="Pfam" id="PF00152">
    <property type="entry name" value="tRNA-synt_2"/>
    <property type="match status" value="1"/>
</dbReference>
<keyword evidence="6 8" id="KW-0030">Aminoacyl-tRNA synthetase</keyword>
<keyword evidence="8" id="KW-0648">Protein biosynthesis</keyword>
<evidence type="ECO:0000256" key="3">
    <source>
        <dbReference type="ARBA" id="ARBA00022723"/>
    </source>
</evidence>
<proteinExistence type="inferred from homology"/>
<keyword evidence="8" id="KW-0963">Cytoplasm</keyword>
<dbReference type="PRINTS" id="PR00982">
    <property type="entry name" value="TRNASYNTHLYS"/>
</dbReference>
<dbReference type="InterPro" id="IPR006195">
    <property type="entry name" value="aa-tRNA-synth_II"/>
</dbReference>
<evidence type="ECO:0000256" key="8">
    <source>
        <dbReference type="HAMAP-Rule" id="MF_00252"/>
    </source>
</evidence>